<evidence type="ECO:0000313" key="2">
    <source>
        <dbReference type="Proteomes" id="UP000215914"/>
    </source>
</evidence>
<reference evidence="1" key="1">
    <citation type="journal article" date="2017" name="Nature">
        <title>The sunflower genome provides insights into oil metabolism, flowering and Asterid evolution.</title>
        <authorList>
            <person name="Badouin H."/>
            <person name="Gouzy J."/>
            <person name="Grassa C.J."/>
            <person name="Murat F."/>
            <person name="Staton S.E."/>
            <person name="Cottret L."/>
            <person name="Lelandais-Briere C."/>
            <person name="Owens G.L."/>
            <person name="Carrere S."/>
            <person name="Mayjonade B."/>
            <person name="Legrand L."/>
            <person name="Gill N."/>
            <person name="Kane N.C."/>
            <person name="Bowers J.E."/>
            <person name="Hubner S."/>
            <person name="Bellec A."/>
            <person name="Berard A."/>
            <person name="Berges H."/>
            <person name="Blanchet N."/>
            <person name="Boniface M.C."/>
            <person name="Brunel D."/>
            <person name="Catrice O."/>
            <person name="Chaidir N."/>
            <person name="Claudel C."/>
            <person name="Donnadieu C."/>
            <person name="Faraut T."/>
            <person name="Fievet G."/>
            <person name="Helmstetter N."/>
            <person name="King M."/>
            <person name="Knapp S.J."/>
            <person name="Lai Z."/>
            <person name="Le Paslier M.C."/>
            <person name="Lippi Y."/>
            <person name="Lorenzon L."/>
            <person name="Mandel J.R."/>
            <person name="Marage G."/>
            <person name="Marchand G."/>
            <person name="Marquand E."/>
            <person name="Bret-Mestries E."/>
            <person name="Morien E."/>
            <person name="Nambeesan S."/>
            <person name="Nguyen T."/>
            <person name="Pegot-Espagnet P."/>
            <person name="Pouilly N."/>
            <person name="Raftis F."/>
            <person name="Sallet E."/>
            <person name="Schiex T."/>
            <person name="Thomas J."/>
            <person name="Vandecasteele C."/>
            <person name="Vares D."/>
            <person name="Vear F."/>
            <person name="Vautrin S."/>
            <person name="Crespi M."/>
            <person name="Mangin B."/>
            <person name="Burke J.M."/>
            <person name="Salse J."/>
            <person name="Munos S."/>
            <person name="Vincourt P."/>
            <person name="Rieseberg L.H."/>
            <person name="Langlade N.B."/>
        </authorList>
    </citation>
    <scope>NUCLEOTIDE SEQUENCE</scope>
    <source>
        <tissue evidence="1">Leaves</tissue>
    </source>
</reference>
<dbReference type="AlphaFoldDB" id="A0A9K3NQW2"/>
<sequence length="78" mass="8581">MPCEATTGDFLLAVREIEKALQVAVESHAITLGQVWVTYENSHRKKRRALLGKLRSYCVATFCSSFGKGGARSSCEDT</sequence>
<keyword evidence="2" id="KW-1185">Reference proteome</keyword>
<proteinExistence type="predicted"/>
<dbReference type="Gramene" id="mRNA:HanXRQr2_Chr04g0147181">
    <property type="protein sequence ID" value="mRNA:HanXRQr2_Chr04g0147181"/>
    <property type="gene ID" value="HanXRQr2_Chr04g0147181"/>
</dbReference>
<dbReference type="Proteomes" id="UP000215914">
    <property type="component" value="Unassembled WGS sequence"/>
</dbReference>
<name>A0A9K3NQW2_HELAN</name>
<comment type="caution">
    <text evidence="1">The sequence shown here is derived from an EMBL/GenBank/DDBJ whole genome shotgun (WGS) entry which is preliminary data.</text>
</comment>
<evidence type="ECO:0000313" key="1">
    <source>
        <dbReference type="EMBL" id="KAF5808595.1"/>
    </source>
</evidence>
<accession>A0A9K3NQW2</accession>
<organism evidence="1 2">
    <name type="scientific">Helianthus annuus</name>
    <name type="common">Common sunflower</name>
    <dbReference type="NCBI Taxonomy" id="4232"/>
    <lineage>
        <taxon>Eukaryota</taxon>
        <taxon>Viridiplantae</taxon>
        <taxon>Streptophyta</taxon>
        <taxon>Embryophyta</taxon>
        <taxon>Tracheophyta</taxon>
        <taxon>Spermatophyta</taxon>
        <taxon>Magnoliopsida</taxon>
        <taxon>eudicotyledons</taxon>
        <taxon>Gunneridae</taxon>
        <taxon>Pentapetalae</taxon>
        <taxon>asterids</taxon>
        <taxon>campanulids</taxon>
        <taxon>Asterales</taxon>
        <taxon>Asteraceae</taxon>
        <taxon>Asteroideae</taxon>
        <taxon>Heliantheae alliance</taxon>
        <taxon>Heliantheae</taxon>
        <taxon>Helianthus</taxon>
    </lineage>
</organism>
<protein>
    <submittedName>
        <fullName evidence="1">Uncharacterized protein</fullName>
    </submittedName>
</protein>
<dbReference type="EMBL" id="MNCJ02000319">
    <property type="protein sequence ID" value="KAF5808595.1"/>
    <property type="molecule type" value="Genomic_DNA"/>
</dbReference>
<gene>
    <name evidence="1" type="ORF">HanXRQr2_Chr04g0147181</name>
</gene>
<reference evidence="1" key="2">
    <citation type="submission" date="2020-06" db="EMBL/GenBank/DDBJ databases">
        <title>Helianthus annuus Genome sequencing and assembly Release 2.</title>
        <authorList>
            <person name="Gouzy J."/>
            <person name="Langlade N."/>
            <person name="Munos S."/>
        </authorList>
    </citation>
    <scope>NUCLEOTIDE SEQUENCE</scope>
    <source>
        <tissue evidence="1">Leaves</tissue>
    </source>
</reference>